<evidence type="ECO:0000313" key="3">
    <source>
        <dbReference type="Proteomes" id="UP000614601"/>
    </source>
</evidence>
<dbReference type="Proteomes" id="UP000614601">
    <property type="component" value="Unassembled WGS sequence"/>
</dbReference>
<evidence type="ECO:0000256" key="1">
    <source>
        <dbReference type="SAM" id="Phobius"/>
    </source>
</evidence>
<proteinExistence type="predicted"/>
<sequence>MATTTTQRSNHTKPQNDGLEAWVVVVIVISVIVLLCVLGAVAFFGVRKIKERRRNHGEYRPQLEENNARDLPVIQPPNIDGLI</sequence>
<keyword evidence="1" id="KW-0472">Membrane</keyword>
<evidence type="ECO:0000313" key="2">
    <source>
        <dbReference type="EMBL" id="CAD5229274.1"/>
    </source>
</evidence>
<dbReference type="OrthoDB" id="5851624at2759"/>
<protein>
    <submittedName>
        <fullName evidence="2">Uncharacterized protein</fullName>
    </submittedName>
</protein>
<feature type="transmembrane region" description="Helical" evidence="1">
    <location>
        <begin position="21"/>
        <end position="46"/>
    </location>
</feature>
<dbReference type="Proteomes" id="UP000783686">
    <property type="component" value="Unassembled WGS sequence"/>
</dbReference>
<name>A0A811LI69_9BILA</name>
<gene>
    <name evidence="2" type="ORF">BOKJ2_LOCUS13333</name>
</gene>
<comment type="caution">
    <text evidence="2">The sequence shown here is derived from an EMBL/GenBank/DDBJ whole genome shotgun (WGS) entry which is preliminary data.</text>
</comment>
<dbReference type="AlphaFoldDB" id="A0A811LI69"/>
<keyword evidence="3" id="KW-1185">Reference proteome</keyword>
<reference evidence="2" key="1">
    <citation type="submission" date="2020-09" db="EMBL/GenBank/DDBJ databases">
        <authorList>
            <person name="Kikuchi T."/>
        </authorList>
    </citation>
    <scope>NUCLEOTIDE SEQUENCE</scope>
    <source>
        <strain evidence="2">SH1</strain>
    </source>
</reference>
<organism evidence="2 3">
    <name type="scientific">Bursaphelenchus okinawaensis</name>
    <dbReference type="NCBI Taxonomy" id="465554"/>
    <lineage>
        <taxon>Eukaryota</taxon>
        <taxon>Metazoa</taxon>
        <taxon>Ecdysozoa</taxon>
        <taxon>Nematoda</taxon>
        <taxon>Chromadorea</taxon>
        <taxon>Rhabditida</taxon>
        <taxon>Tylenchina</taxon>
        <taxon>Tylenchomorpha</taxon>
        <taxon>Aphelenchoidea</taxon>
        <taxon>Aphelenchoididae</taxon>
        <taxon>Bursaphelenchus</taxon>
    </lineage>
</organism>
<keyword evidence="1" id="KW-1133">Transmembrane helix</keyword>
<dbReference type="EMBL" id="CAJFCW020000006">
    <property type="protein sequence ID" value="CAG9126212.1"/>
    <property type="molecule type" value="Genomic_DNA"/>
</dbReference>
<keyword evidence="1" id="KW-0812">Transmembrane</keyword>
<dbReference type="EMBL" id="CAJFDH010000006">
    <property type="protein sequence ID" value="CAD5229274.1"/>
    <property type="molecule type" value="Genomic_DNA"/>
</dbReference>
<accession>A0A811LI69</accession>